<dbReference type="Proteomes" id="UP000642748">
    <property type="component" value="Unassembled WGS sequence"/>
</dbReference>
<dbReference type="InterPro" id="IPR038282">
    <property type="entry name" value="DUF2267_sf"/>
</dbReference>
<organism evidence="1 2">
    <name type="scientific">Rugosimonospora africana</name>
    <dbReference type="NCBI Taxonomy" id="556532"/>
    <lineage>
        <taxon>Bacteria</taxon>
        <taxon>Bacillati</taxon>
        <taxon>Actinomycetota</taxon>
        <taxon>Actinomycetes</taxon>
        <taxon>Micromonosporales</taxon>
        <taxon>Micromonosporaceae</taxon>
        <taxon>Rugosimonospora</taxon>
    </lineage>
</organism>
<dbReference type="InterPro" id="IPR018727">
    <property type="entry name" value="DUF2267"/>
</dbReference>
<sequence length="141" mass="14759">MIRAVTGSTGRMDSHPDTRSQDIIDRVAAAGVGLPPWQAVCAVLETLGEVLPYGTAAYLASSLPDEMGAEVGRHFPADSAVSQIDRTEFLAAVARRCDCGLDAAERATRAVTEAIAATVPFAVMVNVEHVTPEPLLDLIGG</sequence>
<dbReference type="AlphaFoldDB" id="A0A8J3QKW8"/>
<accession>A0A8J3QKW8</accession>
<reference evidence="1" key="1">
    <citation type="submission" date="2021-01" db="EMBL/GenBank/DDBJ databases">
        <title>Whole genome shotgun sequence of Rugosimonospora africana NBRC 104875.</title>
        <authorList>
            <person name="Komaki H."/>
            <person name="Tamura T."/>
        </authorList>
    </citation>
    <scope>NUCLEOTIDE SEQUENCE</scope>
    <source>
        <strain evidence="1">NBRC 104875</strain>
    </source>
</reference>
<evidence type="ECO:0000313" key="1">
    <source>
        <dbReference type="EMBL" id="GIH12843.1"/>
    </source>
</evidence>
<name>A0A8J3QKW8_9ACTN</name>
<protein>
    <submittedName>
        <fullName evidence="1">Uncharacterized protein</fullName>
    </submittedName>
</protein>
<dbReference type="Pfam" id="PF10025">
    <property type="entry name" value="DUF2267"/>
    <property type="match status" value="1"/>
</dbReference>
<dbReference type="EMBL" id="BONZ01000012">
    <property type="protein sequence ID" value="GIH12843.1"/>
    <property type="molecule type" value="Genomic_DNA"/>
</dbReference>
<proteinExistence type="predicted"/>
<evidence type="ECO:0000313" key="2">
    <source>
        <dbReference type="Proteomes" id="UP000642748"/>
    </source>
</evidence>
<dbReference type="Gene3D" id="1.10.490.110">
    <property type="entry name" value="Uncharacterized conserved protein DUF2267"/>
    <property type="match status" value="1"/>
</dbReference>
<gene>
    <name evidence="1" type="ORF">Raf01_10150</name>
</gene>
<keyword evidence="2" id="KW-1185">Reference proteome</keyword>
<comment type="caution">
    <text evidence="1">The sequence shown here is derived from an EMBL/GenBank/DDBJ whole genome shotgun (WGS) entry which is preliminary data.</text>
</comment>